<protein>
    <submittedName>
        <fullName evidence="2">Uncharacterized protein</fullName>
    </submittedName>
</protein>
<sequence>MEKKKLLPWSILQSIFLQINSVLRTQTNAIIIALMVVSVIVLGSGTGKSINTSLLSIQPAVAQRISPSDVWQQVYQQLPDLPQENKYISKESGKTEENNTLISRLIRYHIYVKGRSPIYRLDWKLTLADYLNANEVMYETAYPGSDTLRENPIDGDRAAIARFSRRQRDTLVQVLVNIFNPNSQNTLTPNPITTPSPNTSTTPQRPQRGGAELLK</sequence>
<dbReference type="HOGENOM" id="CLU_099780_1_0_3"/>
<proteinExistence type="predicted"/>
<reference evidence="2 3" key="1">
    <citation type="submission" date="2012-06" db="EMBL/GenBank/DDBJ databases">
        <title>Finished chromosome of genome of Cylindrospermum stagnale PCC 7417.</title>
        <authorList>
            <consortium name="US DOE Joint Genome Institute"/>
            <person name="Gugger M."/>
            <person name="Coursin T."/>
            <person name="Rippka R."/>
            <person name="Tandeau De Marsac N."/>
            <person name="Huntemann M."/>
            <person name="Wei C.-L."/>
            <person name="Han J."/>
            <person name="Detter J.C."/>
            <person name="Han C."/>
            <person name="Tapia R."/>
            <person name="Chen A."/>
            <person name="Kyrpides N."/>
            <person name="Mavromatis K."/>
            <person name="Markowitz V."/>
            <person name="Szeto E."/>
            <person name="Ivanova N."/>
            <person name="Pagani I."/>
            <person name="Pati A."/>
            <person name="Goodwin L."/>
            <person name="Nordberg H.P."/>
            <person name="Cantor M.N."/>
            <person name="Hua S.X."/>
            <person name="Woyke T."/>
            <person name="Kerfeld C.A."/>
        </authorList>
    </citation>
    <scope>NUCLEOTIDE SEQUENCE [LARGE SCALE GENOMIC DNA]</scope>
    <source>
        <strain evidence="2 3">PCC 7417</strain>
    </source>
</reference>
<organism evidence="2 3">
    <name type="scientific">Cylindrospermum stagnale PCC 7417</name>
    <dbReference type="NCBI Taxonomy" id="56107"/>
    <lineage>
        <taxon>Bacteria</taxon>
        <taxon>Bacillati</taxon>
        <taxon>Cyanobacteriota</taxon>
        <taxon>Cyanophyceae</taxon>
        <taxon>Nostocales</taxon>
        <taxon>Nostocaceae</taxon>
        <taxon>Cylindrospermum</taxon>
    </lineage>
</organism>
<feature type="region of interest" description="Disordered" evidence="1">
    <location>
        <begin position="183"/>
        <end position="215"/>
    </location>
</feature>
<dbReference type="AlphaFoldDB" id="K9X1W8"/>
<dbReference type="KEGG" id="csg:Cylst_3602"/>
<name>K9X1W8_9NOST</name>
<dbReference type="RefSeq" id="WP_015208985.1">
    <property type="nucleotide sequence ID" value="NC_019757.1"/>
</dbReference>
<evidence type="ECO:0000313" key="2">
    <source>
        <dbReference type="EMBL" id="AFZ25737.1"/>
    </source>
</evidence>
<evidence type="ECO:0000256" key="1">
    <source>
        <dbReference type="SAM" id="MobiDB-lite"/>
    </source>
</evidence>
<gene>
    <name evidence="2" type="ORF">Cylst_3602</name>
</gene>
<dbReference type="EMBL" id="CP003642">
    <property type="protein sequence ID" value="AFZ25737.1"/>
    <property type="molecule type" value="Genomic_DNA"/>
</dbReference>
<dbReference type="STRING" id="56107.Cylst_3602"/>
<dbReference type="PATRIC" id="fig|56107.3.peg.3960"/>
<dbReference type="Proteomes" id="UP000010475">
    <property type="component" value="Chromosome"/>
</dbReference>
<keyword evidence="3" id="KW-1185">Reference proteome</keyword>
<feature type="compositionally biased region" description="Low complexity" evidence="1">
    <location>
        <begin position="188"/>
        <end position="208"/>
    </location>
</feature>
<evidence type="ECO:0000313" key="3">
    <source>
        <dbReference type="Proteomes" id="UP000010475"/>
    </source>
</evidence>
<dbReference type="eggNOG" id="ENOG5031KNS">
    <property type="taxonomic scope" value="Bacteria"/>
</dbReference>
<accession>K9X1W8</accession>